<dbReference type="InterPro" id="IPR032282">
    <property type="entry name" value="HAGH_C"/>
</dbReference>
<dbReference type="GO" id="GO:0004416">
    <property type="term" value="F:hydroxyacylglutathione hydrolase activity"/>
    <property type="evidence" value="ECO:0007669"/>
    <property type="project" value="UniProtKB-EC"/>
</dbReference>
<evidence type="ECO:0000256" key="3">
    <source>
        <dbReference type="ARBA" id="ARBA00022723"/>
    </source>
</evidence>
<dbReference type="SUPFAM" id="SSF56281">
    <property type="entry name" value="Metallo-hydrolase/oxidoreductase"/>
    <property type="match status" value="1"/>
</dbReference>
<evidence type="ECO:0000256" key="2">
    <source>
        <dbReference type="ARBA" id="ARBA00011917"/>
    </source>
</evidence>
<evidence type="ECO:0000256" key="1">
    <source>
        <dbReference type="ARBA" id="ARBA00004963"/>
    </source>
</evidence>
<dbReference type="EMBL" id="AMZH03001693">
    <property type="protein sequence ID" value="RRT78383.1"/>
    <property type="molecule type" value="Genomic_DNA"/>
</dbReference>
<dbReference type="GO" id="GO:0046872">
    <property type="term" value="F:metal ion binding"/>
    <property type="evidence" value="ECO:0007669"/>
    <property type="project" value="UniProtKB-KW"/>
</dbReference>
<dbReference type="EC" id="3.1.2.6" evidence="2"/>
<organism evidence="7 8">
    <name type="scientific">Ensete ventricosum</name>
    <name type="common">Abyssinian banana</name>
    <name type="synonym">Musa ensete</name>
    <dbReference type="NCBI Taxonomy" id="4639"/>
    <lineage>
        <taxon>Eukaryota</taxon>
        <taxon>Viridiplantae</taxon>
        <taxon>Streptophyta</taxon>
        <taxon>Embryophyta</taxon>
        <taxon>Tracheophyta</taxon>
        <taxon>Spermatophyta</taxon>
        <taxon>Magnoliopsida</taxon>
        <taxon>Liliopsida</taxon>
        <taxon>Zingiberales</taxon>
        <taxon>Musaceae</taxon>
        <taxon>Ensete</taxon>
    </lineage>
</organism>
<proteinExistence type="predicted"/>
<evidence type="ECO:0000256" key="6">
    <source>
        <dbReference type="ARBA" id="ARBA00031044"/>
    </source>
</evidence>
<accession>A0A444DLU9</accession>
<evidence type="ECO:0000256" key="5">
    <source>
        <dbReference type="ARBA" id="ARBA00022833"/>
    </source>
</evidence>
<keyword evidence="4" id="KW-0378">Hydrolase</keyword>
<keyword evidence="3" id="KW-0479">Metal-binding</keyword>
<dbReference type="Proteomes" id="UP000287651">
    <property type="component" value="Unassembled WGS sequence"/>
</dbReference>
<dbReference type="InterPro" id="IPR036866">
    <property type="entry name" value="RibonucZ/Hydroxyglut_hydro"/>
</dbReference>
<protein>
    <recommendedName>
        <fullName evidence="2">hydroxyacylglutathione hydrolase</fullName>
        <ecNumber evidence="2">3.1.2.6</ecNumber>
    </recommendedName>
    <alternativeName>
        <fullName evidence="6">Glyoxalase II</fullName>
    </alternativeName>
</protein>
<comment type="pathway">
    <text evidence="1">Secondary metabolite metabolism; methylglyoxal degradation; (R)-lactate from methylglyoxal: step 2/2.</text>
</comment>
<dbReference type="AlphaFoldDB" id="A0A444DLU9"/>
<evidence type="ECO:0000313" key="7">
    <source>
        <dbReference type="EMBL" id="RRT78383.1"/>
    </source>
</evidence>
<sequence length="75" mass="8494">MQMLSSLQQIMSLPDATDVYCGHEYTLIPTTIKREKQCNPFLRTSSPQIRQKLNIPLSASDAQALGIIRRAKDNF</sequence>
<gene>
    <name evidence="7" type="ORF">B296_00018648</name>
</gene>
<evidence type="ECO:0000256" key="4">
    <source>
        <dbReference type="ARBA" id="ARBA00022801"/>
    </source>
</evidence>
<evidence type="ECO:0000313" key="8">
    <source>
        <dbReference type="Proteomes" id="UP000287651"/>
    </source>
</evidence>
<name>A0A444DLU9_ENSVE</name>
<keyword evidence="5" id="KW-0862">Zinc</keyword>
<dbReference type="Pfam" id="PF16123">
    <property type="entry name" value="HAGH_C"/>
    <property type="match status" value="1"/>
</dbReference>
<reference evidence="7 8" key="1">
    <citation type="journal article" date="2014" name="Agronomy (Basel)">
        <title>A Draft Genome Sequence for Ensete ventricosum, the Drought-Tolerant Tree Against Hunger.</title>
        <authorList>
            <person name="Harrison J."/>
            <person name="Moore K.A."/>
            <person name="Paszkiewicz K."/>
            <person name="Jones T."/>
            <person name="Grant M."/>
            <person name="Ambacheew D."/>
            <person name="Muzemil S."/>
            <person name="Studholme D.J."/>
        </authorList>
    </citation>
    <scope>NUCLEOTIDE SEQUENCE [LARGE SCALE GENOMIC DNA]</scope>
</reference>
<dbReference type="PANTHER" id="PTHR43705">
    <property type="entry name" value="HYDROXYACYLGLUTATHIONE HYDROLASE"/>
    <property type="match status" value="1"/>
</dbReference>
<comment type="caution">
    <text evidence="7">The sequence shown here is derived from an EMBL/GenBank/DDBJ whole genome shotgun (WGS) entry which is preliminary data.</text>
</comment>
<dbReference type="Gene3D" id="3.60.15.10">
    <property type="entry name" value="Ribonuclease Z/Hydroxyacylglutathione hydrolase-like"/>
    <property type="match status" value="1"/>
</dbReference>
<dbReference type="PANTHER" id="PTHR43705:SF1">
    <property type="entry name" value="HYDROXYACYLGLUTATHIONE HYDROLASE GLOB"/>
    <property type="match status" value="1"/>
</dbReference>
<dbReference type="InterPro" id="IPR050110">
    <property type="entry name" value="Glyoxalase_II_hydrolase"/>
</dbReference>